<reference evidence="2" key="1">
    <citation type="journal article" date="2019" name="Sci. Rep.">
        <title>Draft genome of Tanacetum cinerariifolium, the natural source of mosquito coil.</title>
        <authorList>
            <person name="Yamashiro T."/>
            <person name="Shiraishi A."/>
            <person name="Satake H."/>
            <person name="Nakayama K."/>
        </authorList>
    </citation>
    <scope>NUCLEOTIDE SEQUENCE</scope>
</reference>
<feature type="compositionally biased region" description="Basic and acidic residues" evidence="1">
    <location>
        <begin position="93"/>
        <end position="110"/>
    </location>
</feature>
<feature type="compositionally biased region" description="Acidic residues" evidence="1">
    <location>
        <begin position="52"/>
        <end position="64"/>
    </location>
</feature>
<feature type="compositionally biased region" description="Basic and acidic residues" evidence="1">
    <location>
        <begin position="38"/>
        <end position="51"/>
    </location>
</feature>
<evidence type="ECO:0000313" key="2">
    <source>
        <dbReference type="EMBL" id="GEY92732.1"/>
    </source>
</evidence>
<organism evidence="2">
    <name type="scientific">Tanacetum cinerariifolium</name>
    <name type="common">Dalmatian daisy</name>
    <name type="synonym">Chrysanthemum cinerariifolium</name>
    <dbReference type="NCBI Taxonomy" id="118510"/>
    <lineage>
        <taxon>Eukaryota</taxon>
        <taxon>Viridiplantae</taxon>
        <taxon>Streptophyta</taxon>
        <taxon>Embryophyta</taxon>
        <taxon>Tracheophyta</taxon>
        <taxon>Spermatophyta</taxon>
        <taxon>Magnoliopsida</taxon>
        <taxon>eudicotyledons</taxon>
        <taxon>Gunneridae</taxon>
        <taxon>Pentapetalae</taxon>
        <taxon>asterids</taxon>
        <taxon>campanulids</taxon>
        <taxon>Asterales</taxon>
        <taxon>Asteraceae</taxon>
        <taxon>Asteroideae</taxon>
        <taxon>Anthemideae</taxon>
        <taxon>Anthemidinae</taxon>
        <taxon>Tanacetum</taxon>
    </lineage>
</organism>
<comment type="caution">
    <text evidence="2">The sequence shown here is derived from an EMBL/GenBank/DDBJ whole genome shotgun (WGS) entry which is preliminary data.</text>
</comment>
<gene>
    <name evidence="2" type="ORF">Tci_464706</name>
</gene>
<proteinExistence type="predicted"/>
<dbReference type="AlphaFoldDB" id="A0A699HYN6"/>
<evidence type="ECO:0000256" key="1">
    <source>
        <dbReference type="SAM" id="MobiDB-lite"/>
    </source>
</evidence>
<feature type="compositionally biased region" description="Low complexity" evidence="1">
    <location>
        <begin position="1"/>
        <end position="13"/>
    </location>
</feature>
<protein>
    <submittedName>
        <fullName evidence="2">Uncharacterized protein</fullName>
    </submittedName>
</protein>
<feature type="region of interest" description="Disordered" evidence="1">
    <location>
        <begin position="1"/>
        <end position="112"/>
    </location>
</feature>
<name>A0A699HYN6_TANCI</name>
<accession>A0A699HYN6</accession>
<dbReference type="EMBL" id="BKCJ010223232">
    <property type="protein sequence ID" value="GEY92732.1"/>
    <property type="molecule type" value="Genomic_DNA"/>
</dbReference>
<sequence length="317" mass="34756">MSLSRSSYDSLPSPTLPVRKRYRGTYELILSIDSEGDGEVKVSSDSDSESKDAEDEGPTMDDEYPAAGEEGLAAGEEGLAAGDEGPGMGVESHGLDDESHGLDDEGHSVESDGFGLGEEEEVVHEGQQRIVPVVGTVVSKPLGLGYRELRRRELELEGDHAYSTFETPPSPEWSSGSFPISPALSIVPSPISSPMMSQAVSLPIASPMVTSRATIPVDKDQFIEVGAQLELYWSILLGRVDTRMTNMTRAGYDDHRLVHDMLLQQTALQRELQEMRGRVTAWEQERDRKERGANGKVIDREWSRGILERAAVIKLET</sequence>
<feature type="compositionally biased region" description="Low complexity" evidence="1">
    <location>
        <begin position="66"/>
        <end position="83"/>
    </location>
</feature>